<protein>
    <submittedName>
        <fullName evidence="3">L,D-transpeptidase family protein</fullName>
    </submittedName>
</protein>
<feature type="active site" description="Proton donor/acceptor" evidence="1">
    <location>
        <position position="111"/>
    </location>
</feature>
<dbReference type="EMBL" id="JAXAFJ010000013">
    <property type="protein sequence ID" value="MDX6807546.1"/>
    <property type="molecule type" value="Genomic_DNA"/>
</dbReference>
<keyword evidence="1" id="KW-0133">Cell shape</keyword>
<keyword evidence="1" id="KW-0573">Peptidoglycan synthesis</keyword>
<dbReference type="Pfam" id="PF03734">
    <property type="entry name" value="YkuD"/>
    <property type="match status" value="1"/>
</dbReference>
<evidence type="ECO:0000256" key="1">
    <source>
        <dbReference type="PROSITE-ProRule" id="PRU01373"/>
    </source>
</evidence>
<evidence type="ECO:0000313" key="4">
    <source>
        <dbReference type="Proteomes" id="UP001274321"/>
    </source>
</evidence>
<keyword evidence="4" id="KW-1185">Reference proteome</keyword>
<comment type="pathway">
    <text evidence="1">Cell wall biogenesis; peptidoglycan biosynthesis.</text>
</comment>
<organism evidence="3 4">
    <name type="scientific">Terrihabitans rhizophilus</name>
    <dbReference type="NCBI Taxonomy" id="3092662"/>
    <lineage>
        <taxon>Bacteria</taxon>
        <taxon>Pseudomonadati</taxon>
        <taxon>Pseudomonadota</taxon>
        <taxon>Alphaproteobacteria</taxon>
        <taxon>Hyphomicrobiales</taxon>
        <taxon>Terrihabitans</taxon>
    </lineage>
</organism>
<dbReference type="PANTHER" id="PTHR38589:SF1">
    <property type="entry name" value="BLR0621 PROTEIN"/>
    <property type="match status" value="1"/>
</dbReference>
<sequence>MPCALGRSGIRTAKREGDGATPRAVLPLRRVWWRGDRLKLPGTGLPMVRTAPDDLWCDAPDDRRYNRPVTAPCTVSHEAMWREDGLYDVVVELGWNDDPPIKGRGSAIFMHIARPGFLPTEGCVALRRRDMLRLLPRLGPNTRLRVGL</sequence>
<dbReference type="InterPro" id="IPR005490">
    <property type="entry name" value="LD_TPept_cat_dom"/>
</dbReference>
<accession>A0ABU4RRR5</accession>
<evidence type="ECO:0000313" key="3">
    <source>
        <dbReference type="EMBL" id="MDX6807546.1"/>
    </source>
</evidence>
<gene>
    <name evidence="3" type="ORF">SCD90_15880</name>
</gene>
<name>A0ABU4RRR5_9HYPH</name>
<reference evidence="3 4" key="1">
    <citation type="submission" date="2023-11" db="EMBL/GenBank/DDBJ databases">
        <authorList>
            <person name="Bao R."/>
        </authorList>
    </citation>
    <scope>NUCLEOTIDE SEQUENCE [LARGE SCALE GENOMIC DNA]</scope>
    <source>
        <strain evidence="3 4">PJ23</strain>
    </source>
</reference>
<dbReference type="RefSeq" id="WP_319845689.1">
    <property type="nucleotide sequence ID" value="NZ_JAXAFJ010000013.1"/>
</dbReference>
<dbReference type="PANTHER" id="PTHR38589">
    <property type="entry name" value="BLR0621 PROTEIN"/>
    <property type="match status" value="1"/>
</dbReference>
<dbReference type="Proteomes" id="UP001274321">
    <property type="component" value="Unassembled WGS sequence"/>
</dbReference>
<proteinExistence type="predicted"/>
<feature type="active site" description="Nucleophile" evidence="1">
    <location>
        <position position="123"/>
    </location>
</feature>
<dbReference type="PROSITE" id="PS52029">
    <property type="entry name" value="LD_TPASE"/>
    <property type="match status" value="1"/>
</dbReference>
<keyword evidence="1" id="KW-0961">Cell wall biogenesis/degradation</keyword>
<feature type="domain" description="L,D-TPase catalytic" evidence="2">
    <location>
        <begin position="1"/>
        <end position="147"/>
    </location>
</feature>
<comment type="caution">
    <text evidence="3">The sequence shown here is derived from an EMBL/GenBank/DDBJ whole genome shotgun (WGS) entry which is preliminary data.</text>
</comment>
<evidence type="ECO:0000259" key="2">
    <source>
        <dbReference type="PROSITE" id="PS52029"/>
    </source>
</evidence>